<accession>A0A9N9H685</accession>
<evidence type="ECO:0000256" key="1">
    <source>
        <dbReference type="SAM" id="MobiDB-lite"/>
    </source>
</evidence>
<proteinExistence type="predicted"/>
<protein>
    <submittedName>
        <fullName evidence="2">2549_t:CDS:1</fullName>
    </submittedName>
</protein>
<sequence>MSDYPQQQQQNQSSLDTDNQQEHMNDSPPRDSMQWEPVTQGEPAMPLPSTDTYTDAKVQDLQTHLP</sequence>
<feature type="non-terminal residue" evidence="2">
    <location>
        <position position="66"/>
    </location>
</feature>
<keyword evidence="3" id="KW-1185">Reference proteome</keyword>
<feature type="compositionally biased region" description="Basic and acidic residues" evidence="1">
    <location>
        <begin position="20"/>
        <end position="29"/>
    </location>
</feature>
<organism evidence="2 3">
    <name type="scientific">Paraglomus brasilianum</name>
    <dbReference type="NCBI Taxonomy" id="144538"/>
    <lineage>
        <taxon>Eukaryota</taxon>
        <taxon>Fungi</taxon>
        <taxon>Fungi incertae sedis</taxon>
        <taxon>Mucoromycota</taxon>
        <taxon>Glomeromycotina</taxon>
        <taxon>Glomeromycetes</taxon>
        <taxon>Paraglomerales</taxon>
        <taxon>Paraglomeraceae</taxon>
        <taxon>Paraglomus</taxon>
    </lineage>
</organism>
<feature type="region of interest" description="Disordered" evidence="1">
    <location>
        <begin position="1"/>
        <end position="66"/>
    </location>
</feature>
<evidence type="ECO:0000313" key="3">
    <source>
        <dbReference type="Proteomes" id="UP000789739"/>
    </source>
</evidence>
<evidence type="ECO:0000313" key="2">
    <source>
        <dbReference type="EMBL" id="CAG8659820.1"/>
    </source>
</evidence>
<reference evidence="2" key="1">
    <citation type="submission" date="2021-06" db="EMBL/GenBank/DDBJ databases">
        <authorList>
            <person name="Kallberg Y."/>
            <person name="Tangrot J."/>
            <person name="Rosling A."/>
        </authorList>
    </citation>
    <scope>NUCLEOTIDE SEQUENCE</scope>
    <source>
        <strain evidence="2">BR232B</strain>
    </source>
</reference>
<feature type="compositionally biased region" description="Low complexity" evidence="1">
    <location>
        <begin position="1"/>
        <end position="18"/>
    </location>
</feature>
<name>A0A9N9H685_9GLOM</name>
<comment type="caution">
    <text evidence="2">The sequence shown here is derived from an EMBL/GenBank/DDBJ whole genome shotgun (WGS) entry which is preliminary data.</text>
</comment>
<dbReference type="Proteomes" id="UP000789739">
    <property type="component" value="Unassembled WGS sequence"/>
</dbReference>
<dbReference type="AlphaFoldDB" id="A0A9N9H685"/>
<dbReference type="EMBL" id="CAJVPI010003558">
    <property type="protein sequence ID" value="CAG8659820.1"/>
    <property type="molecule type" value="Genomic_DNA"/>
</dbReference>
<gene>
    <name evidence="2" type="ORF">PBRASI_LOCUS10723</name>
</gene>